<proteinExistence type="predicted"/>
<accession>A0ABU6TXY1</accession>
<dbReference type="Proteomes" id="UP001341840">
    <property type="component" value="Unassembled WGS sequence"/>
</dbReference>
<name>A0ABU6TXY1_9FABA</name>
<feature type="non-terminal residue" evidence="2">
    <location>
        <position position="74"/>
    </location>
</feature>
<organism evidence="2 3">
    <name type="scientific">Stylosanthes scabra</name>
    <dbReference type="NCBI Taxonomy" id="79078"/>
    <lineage>
        <taxon>Eukaryota</taxon>
        <taxon>Viridiplantae</taxon>
        <taxon>Streptophyta</taxon>
        <taxon>Embryophyta</taxon>
        <taxon>Tracheophyta</taxon>
        <taxon>Spermatophyta</taxon>
        <taxon>Magnoliopsida</taxon>
        <taxon>eudicotyledons</taxon>
        <taxon>Gunneridae</taxon>
        <taxon>Pentapetalae</taxon>
        <taxon>rosids</taxon>
        <taxon>fabids</taxon>
        <taxon>Fabales</taxon>
        <taxon>Fabaceae</taxon>
        <taxon>Papilionoideae</taxon>
        <taxon>50 kb inversion clade</taxon>
        <taxon>dalbergioids sensu lato</taxon>
        <taxon>Dalbergieae</taxon>
        <taxon>Pterocarpus clade</taxon>
        <taxon>Stylosanthes</taxon>
    </lineage>
</organism>
<comment type="caution">
    <text evidence="2">The sequence shown here is derived from an EMBL/GenBank/DDBJ whole genome shotgun (WGS) entry which is preliminary data.</text>
</comment>
<gene>
    <name evidence="2" type="ORF">PIB30_105035</name>
</gene>
<reference evidence="2 3" key="1">
    <citation type="journal article" date="2023" name="Plants (Basel)">
        <title>Bridging the Gap: Combining Genomics and Transcriptomics Approaches to Understand Stylosanthes scabra, an Orphan Legume from the Brazilian Caatinga.</title>
        <authorList>
            <person name="Ferreira-Neto J.R.C."/>
            <person name="da Silva M.D."/>
            <person name="Binneck E."/>
            <person name="de Melo N.F."/>
            <person name="da Silva R.H."/>
            <person name="de Melo A.L.T.M."/>
            <person name="Pandolfi V."/>
            <person name="Bustamante F.O."/>
            <person name="Brasileiro-Vidal A.C."/>
            <person name="Benko-Iseppon A.M."/>
        </authorList>
    </citation>
    <scope>NUCLEOTIDE SEQUENCE [LARGE SCALE GENOMIC DNA]</scope>
    <source>
        <tissue evidence="2">Leaves</tissue>
    </source>
</reference>
<evidence type="ECO:0000313" key="2">
    <source>
        <dbReference type="EMBL" id="MED6153751.1"/>
    </source>
</evidence>
<feature type="region of interest" description="Disordered" evidence="1">
    <location>
        <begin position="41"/>
        <end position="74"/>
    </location>
</feature>
<keyword evidence="3" id="KW-1185">Reference proteome</keyword>
<sequence length="74" mass="8212">MSCSLGELPITYFGIPLGANPRKVKTWKAVVVRYRISCPSGNEPFIQSRETYDDKGSPQQPPNLLSEPFQDAKG</sequence>
<evidence type="ECO:0000256" key="1">
    <source>
        <dbReference type="SAM" id="MobiDB-lite"/>
    </source>
</evidence>
<protein>
    <submittedName>
        <fullName evidence="2">Uncharacterized protein</fullName>
    </submittedName>
</protein>
<evidence type="ECO:0000313" key="3">
    <source>
        <dbReference type="Proteomes" id="UP001341840"/>
    </source>
</evidence>
<dbReference type="EMBL" id="JASCZI010094379">
    <property type="protein sequence ID" value="MED6153751.1"/>
    <property type="molecule type" value="Genomic_DNA"/>
</dbReference>